<gene>
    <name evidence="7" type="ORF">EAH81_27605</name>
</gene>
<keyword evidence="2 4" id="KW-0472">Membrane</keyword>
<dbReference type="OrthoDB" id="9809364at2"/>
<dbReference type="InterPro" id="IPR006665">
    <property type="entry name" value="OmpA-like"/>
</dbReference>
<keyword evidence="8" id="KW-1185">Reference proteome</keyword>
<evidence type="ECO:0000256" key="1">
    <source>
        <dbReference type="ARBA" id="ARBA00004442"/>
    </source>
</evidence>
<keyword evidence="3" id="KW-0998">Cell outer membrane</keyword>
<evidence type="ECO:0000256" key="3">
    <source>
        <dbReference type="ARBA" id="ARBA00023237"/>
    </source>
</evidence>
<protein>
    <submittedName>
        <fullName evidence="7">Flagellar motor protein MotB</fullName>
    </submittedName>
</protein>
<dbReference type="SUPFAM" id="SSF82171">
    <property type="entry name" value="DPP6 N-terminal domain-like"/>
    <property type="match status" value="1"/>
</dbReference>
<dbReference type="SUPFAM" id="SSF103088">
    <property type="entry name" value="OmpA-like"/>
    <property type="match status" value="1"/>
</dbReference>
<evidence type="ECO:0000256" key="5">
    <source>
        <dbReference type="SAM" id="SignalP"/>
    </source>
</evidence>
<dbReference type="PANTHER" id="PTHR30329:SF21">
    <property type="entry name" value="LIPOPROTEIN YIAD-RELATED"/>
    <property type="match status" value="1"/>
</dbReference>
<keyword evidence="7" id="KW-0966">Cell projection</keyword>
<dbReference type="InterPro" id="IPR011659">
    <property type="entry name" value="WD40"/>
</dbReference>
<sequence>MKKYILLCLTIISAFSFKSYSQQAKVNSGDKNYDNYAYVDAIKTYEKAAQKGYKSEDMFKKLGNSYYFNSDFDGAVKWYGELFAMNTNLEPDYYYRYAQSLKSTGQLDKANKVLDEFNIKYKGDNRGKLYKENVNYLDQIKANSGRYKIEDAGINSKYSDYGSFVYNNKLYFASARDTGNFSQRKHKWTGEYFTNLYDADIDATNNSASKVHKFKSALNTKFHEATPVFTKDGKTVYFTRNNYVNGKKGKDENKITLVKIYKATLEKDGKWGNITALPFDSDNYSTAHPALSPDEKTLYFASDMPGTLGQSDIYKVSVSDAGAYGTPENLGKPINTEGKETFPFVTNEKEIYFASDGHPGLGGLDVYVGQIEDNGTITGIQNLGADVNSPKDDFAYIIDPVSRLGYFSSNKDGGLGSDDIYKFLETKRLRCIQELNGNITNSETGAILPGAKVTLYDMGSTDPKKSVIADAAGYYNFAVECGKSYNVRAEKEEFSTKEVNITIGKLTGKTSLPIALDPATCKVTIGDDLGKCFKIKMIYFDLDKSNIRTEAALDLEKILVVLNDNPSMKLDIRSHTDSRASFKYNEALSDRRAKSTIQWLVKNGIAPNRLTGKGYGETQLVNKCADDVPCTEAEHQENRRSEFIITAL</sequence>
<dbReference type="InterPro" id="IPR008969">
    <property type="entry name" value="CarboxyPept-like_regulatory"/>
</dbReference>
<accession>A0A502DZD3</accession>
<comment type="subcellular location">
    <subcellularLocation>
        <location evidence="1">Cell outer membrane</location>
    </subcellularLocation>
</comment>
<dbReference type="InterPro" id="IPR036737">
    <property type="entry name" value="OmpA-like_sf"/>
</dbReference>
<dbReference type="EMBL" id="RCZH01000037">
    <property type="protein sequence ID" value="TPG29636.1"/>
    <property type="molecule type" value="Genomic_DNA"/>
</dbReference>
<feature type="signal peptide" evidence="5">
    <location>
        <begin position="1"/>
        <end position="24"/>
    </location>
</feature>
<dbReference type="Proteomes" id="UP000319700">
    <property type="component" value="Unassembled WGS sequence"/>
</dbReference>
<evidence type="ECO:0000313" key="8">
    <source>
        <dbReference type="Proteomes" id="UP000319700"/>
    </source>
</evidence>
<dbReference type="Pfam" id="PF13620">
    <property type="entry name" value="CarboxypepD_reg"/>
    <property type="match status" value="1"/>
</dbReference>
<dbReference type="AlphaFoldDB" id="A0A502DZD3"/>
<dbReference type="GO" id="GO:0009279">
    <property type="term" value="C:cell outer membrane"/>
    <property type="evidence" value="ECO:0007669"/>
    <property type="project" value="UniProtKB-SubCell"/>
</dbReference>
<dbReference type="InterPro" id="IPR006664">
    <property type="entry name" value="OMP_bac"/>
</dbReference>
<dbReference type="Pfam" id="PF00691">
    <property type="entry name" value="OmpA"/>
    <property type="match status" value="1"/>
</dbReference>
<dbReference type="RefSeq" id="WP_140512105.1">
    <property type="nucleotide sequence ID" value="NZ_RCZH01000037.1"/>
</dbReference>
<dbReference type="InterPro" id="IPR050330">
    <property type="entry name" value="Bact_OuterMem_StrucFunc"/>
</dbReference>
<dbReference type="CDD" id="cd07185">
    <property type="entry name" value="OmpA_C-like"/>
    <property type="match status" value="1"/>
</dbReference>
<proteinExistence type="predicted"/>
<feature type="chain" id="PRO_5021242368" evidence="5">
    <location>
        <begin position="25"/>
        <end position="648"/>
    </location>
</feature>
<dbReference type="PRINTS" id="PR01021">
    <property type="entry name" value="OMPADOMAIN"/>
</dbReference>
<name>A0A502DZD3_9FLAO</name>
<dbReference type="SUPFAM" id="SSF48452">
    <property type="entry name" value="TPR-like"/>
    <property type="match status" value="1"/>
</dbReference>
<dbReference type="PROSITE" id="PS51123">
    <property type="entry name" value="OMPA_2"/>
    <property type="match status" value="1"/>
</dbReference>
<evidence type="ECO:0000313" key="7">
    <source>
        <dbReference type="EMBL" id="TPG29636.1"/>
    </source>
</evidence>
<dbReference type="Gene3D" id="2.120.10.30">
    <property type="entry name" value="TolB, C-terminal domain"/>
    <property type="match status" value="1"/>
</dbReference>
<dbReference type="InterPro" id="IPR011042">
    <property type="entry name" value="6-blade_b-propeller_TolB-like"/>
</dbReference>
<keyword evidence="5" id="KW-0732">Signal</keyword>
<keyword evidence="7" id="KW-0969">Cilium</keyword>
<evidence type="ECO:0000259" key="6">
    <source>
        <dbReference type="PROSITE" id="PS51123"/>
    </source>
</evidence>
<dbReference type="Gene3D" id="3.30.1330.60">
    <property type="entry name" value="OmpA-like domain"/>
    <property type="match status" value="1"/>
</dbReference>
<feature type="domain" description="OmpA-like" evidence="6">
    <location>
        <begin position="527"/>
        <end position="648"/>
    </location>
</feature>
<dbReference type="PANTHER" id="PTHR30329">
    <property type="entry name" value="STATOR ELEMENT OF FLAGELLAR MOTOR COMPLEX"/>
    <property type="match status" value="1"/>
</dbReference>
<dbReference type="SUPFAM" id="SSF49464">
    <property type="entry name" value="Carboxypeptidase regulatory domain-like"/>
    <property type="match status" value="1"/>
</dbReference>
<comment type="caution">
    <text evidence="7">The sequence shown here is derived from an EMBL/GenBank/DDBJ whole genome shotgun (WGS) entry which is preliminary data.</text>
</comment>
<dbReference type="Gene3D" id="2.60.40.1120">
    <property type="entry name" value="Carboxypeptidase-like, regulatory domain"/>
    <property type="match status" value="1"/>
</dbReference>
<dbReference type="InterPro" id="IPR011990">
    <property type="entry name" value="TPR-like_helical_dom_sf"/>
</dbReference>
<dbReference type="Pfam" id="PF07676">
    <property type="entry name" value="PD40"/>
    <property type="match status" value="3"/>
</dbReference>
<dbReference type="Gene3D" id="1.25.40.10">
    <property type="entry name" value="Tetratricopeptide repeat domain"/>
    <property type="match status" value="1"/>
</dbReference>
<evidence type="ECO:0000256" key="4">
    <source>
        <dbReference type="PROSITE-ProRule" id="PRU00473"/>
    </source>
</evidence>
<evidence type="ECO:0000256" key="2">
    <source>
        <dbReference type="ARBA" id="ARBA00023136"/>
    </source>
</evidence>
<keyword evidence="7" id="KW-0282">Flagellum</keyword>
<organism evidence="7 8">
    <name type="scientific">Flavobacterium pectinovorum</name>
    <dbReference type="NCBI Taxonomy" id="29533"/>
    <lineage>
        <taxon>Bacteria</taxon>
        <taxon>Pseudomonadati</taxon>
        <taxon>Bacteroidota</taxon>
        <taxon>Flavobacteriia</taxon>
        <taxon>Flavobacteriales</taxon>
        <taxon>Flavobacteriaceae</taxon>
        <taxon>Flavobacterium</taxon>
    </lineage>
</organism>
<reference evidence="7 8" key="1">
    <citation type="journal article" date="2019" name="Environ. Microbiol.">
        <title>Species interactions and distinct microbial communities in high Arctic permafrost affected cryosols are associated with the CH4 and CO2 gas fluxes.</title>
        <authorList>
            <person name="Altshuler I."/>
            <person name="Hamel J."/>
            <person name="Turney S."/>
            <person name="Magnuson E."/>
            <person name="Levesque R."/>
            <person name="Greer C."/>
            <person name="Whyte L.G."/>
        </authorList>
    </citation>
    <scope>NUCLEOTIDE SEQUENCE [LARGE SCALE GENOMIC DNA]</scope>
    <source>
        <strain evidence="7 8">42</strain>
    </source>
</reference>